<dbReference type="PANTHER" id="PTHR36508">
    <property type="entry name" value="PROTEIN SLYX"/>
    <property type="match status" value="1"/>
</dbReference>
<gene>
    <name evidence="2" type="ORF">MNBD_ALPHA08-2086</name>
</gene>
<dbReference type="InterPro" id="IPR007236">
    <property type="entry name" value="SlyX"/>
</dbReference>
<evidence type="ECO:0000256" key="1">
    <source>
        <dbReference type="SAM" id="Coils"/>
    </source>
</evidence>
<protein>
    <recommendedName>
        <fullName evidence="3">Protein SlyX homolog</fullName>
    </recommendedName>
</protein>
<evidence type="ECO:0008006" key="3">
    <source>
        <dbReference type="Google" id="ProtNLM"/>
    </source>
</evidence>
<name>A0A3B0R8N1_9ZZZZ</name>
<evidence type="ECO:0000313" key="2">
    <source>
        <dbReference type="EMBL" id="VAV89570.1"/>
    </source>
</evidence>
<sequence length="68" mass="7883">MSETRITELEVQLAHQSATVDELNDMVAKQWQEIDWLKKQLTRLTGRLEQVEQTLPKGPADDQPPPHY</sequence>
<organism evidence="2">
    <name type="scientific">hydrothermal vent metagenome</name>
    <dbReference type="NCBI Taxonomy" id="652676"/>
    <lineage>
        <taxon>unclassified sequences</taxon>
        <taxon>metagenomes</taxon>
        <taxon>ecological metagenomes</taxon>
    </lineage>
</organism>
<dbReference type="Gene3D" id="1.20.5.300">
    <property type="match status" value="1"/>
</dbReference>
<keyword evidence="1" id="KW-0175">Coiled coil</keyword>
<reference evidence="2" key="1">
    <citation type="submission" date="2018-06" db="EMBL/GenBank/DDBJ databases">
        <authorList>
            <person name="Zhirakovskaya E."/>
        </authorList>
    </citation>
    <scope>NUCLEOTIDE SEQUENCE</scope>
</reference>
<dbReference type="EMBL" id="UOEC01000061">
    <property type="protein sequence ID" value="VAV89570.1"/>
    <property type="molecule type" value="Genomic_DNA"/>
</dbReference>
<proteinExistence type="inferred from homology"/>
<feature type="coiled-coil region" evidence="1">
    <location>
        <begin position="6"/>
        <end position="54"/>
    </location>
</feature>
<dbReference type="AlphaFoldDB" id="A0A3B0R8N1"/>
<dbReference type="Pfam" id="PF04102">
    <property type="entry name" value="SlyX"/>
    <property type="match status" value="1"/>
</dbReference>
<dbReference type="HAMAP" id="MF_00715">
    <property type="entry name" value="SlyX"/>
    <property type="match status" value="1"/>
</dbReference>
<accession>A0A3B0R8N1</accession>
<dbReference type="PANTHER" id="PTHR36508:SF1">
    <property type="entry name" value="PROTEIN SLYX"/>
    <property type="match status" value="1"/>
</dbReference>